<feature type="transmembrane region" description="Helical" evidence="9">
    <location>
        <begin position="182"/>
        <end position="202"/>
    </location>
</feature>
<dbReference type="EMBL" id="BAAALM010000004">
    <property type="protein sequence ID" value="GAA1196816.1"/>
    <property type="molecule type" value="Genomic_DNA"/>
</dbReference>
<evidence type="ECO:0000256" key="1">
    <source>
        <dbReference type="ARBA" id="ARBA00004651"/>
    </source>
</evidence>
<feature type="region of interest" description="Disordered" evidence="8">
    <location>
        <begin position="372"/>
        <end position="429"/>
    </location>
</feature>
<dbReference type="InterPro" id="IPR002549">
    <property type="entry name" value="AI-2E-like"/>
</dbReference>
<evidence type="ECO:0000256" key="5">
    <source>
        <dbReference type="ARBA" id="ARBA00022692"/>
    </source>
</evidence>
<dbReference type="Pfam" id="PF01594">
    <property type="entry name" value="AI-2E_transport"/>
    <property type="match status" value="1"/>
</dbReference>
<keyword evidence="6 9" id="KW-1133">Transmembrane helix</keyword>
<evidence type="ECO:0000313" key="10">
    <source>
        <dbReference type="EMBL" id="GAA1196816.1"/>
    </source>
</evidence>
<feature type="transmembrane region" description="Helical" evidence="9">
    <location>
        <begin position="270"/>
        <end position="291"/>
    </location>
</feature>
<keyword evidence="7 9" id="KW-0472">Membrane</keyword>
<protein>
    <submittedName>
        <fullName evidence="10">AI-2E family transporter</fullName>
    </submittedName>
</protein>
<sequence length="429" mass="44377">MDDDTARTTGSPTPDPAPHASSLDADVARSVPKGFRIAAALSWRFLVIVAALYVVGEVVGYLPVVVIPLSVALLLAALLIPAVHRLTRIGLPQPVSAVIVLIGGLGVVGGLLTFVIIQFTDGLPALQQQVSQSLEQIEDWLINGPLHLQQTQIQDAINNGIGFIQENQAAVTSSALTTAGTIGTFLTGFLLTLFILIFFLTSGNQIWTFLIRGVPRNVRDRVDLAGRRSFTSLINYVRATAAVAVVDAVLIGIGLWIIGVPLVVPLSTLIFLGAFVPIIGAVVTGAVAVLVALVTNGFLAAVIVLAIVVGVMQVEGNVLQPLLLGRSVQLHPLAVVLAITVGLTVAGIPGALLAVPLLAVLNAGIQSLVHGEDAERDGDSGAGTDAAGSESDPDGPDHDDTDAASRDADPGTTNSDTTVTTGESDRSEE</sequence>
<feature type="transmembrane region" description="Helical" evidence="9">
    <location>
        <begin position="61"/>
        <end position="83"/>
    </location>
</feature>
<evidence type="ECO:0000256" key="4">
    <source>
        <dbReference type="ARBA" id="ARBA00022475"/>
    </source>
</evidence>
<feature type="transmembrane region" description="Helical" evidence="9">
    <location>
        <begin position="95"/>
        <end position="117"/>
    </location>
</feature>
<organism evidence="10 11">
    <name type="scientific">Prauserella alba</name>
    <dbReference type="NCBI Taxonomy" id="176898"/>
    <lineage>
        <taxon>Bacteria</taxon>
        <taxon>Bacillati</taxon>
        <taxon>Actinomycetota</taxon>
        <taxon>Actinomycetes</taxon>
        <taxon>Pseudonocardiales</taxon>
        <taxon>Pseudonocardiaceae</taxon>
        <taxon>Prauserella</taxon>
    </lineage>
</organism>
<evidence type="ECO:0000256" key="9">
    <source>
        <dbReference type="SAM" id="Phobius"/>
    </source>
</evidence>
<feature type="compositionally biased region" description="Basic and acidic residues" evidence="8">
    <location>
        <begin position="395"/>
        <end position="409"/>
    </location>
</feature>
<proteinExistence type="inferred from homology"/>
<feature type="compositionally biased region" description="Low complexity" evidence="8">
    <location>
        <begin position="412"/>
        <end position="421"/>
    </location>
</feature>
<gene>
    <name evidence="10" type="ORF">GCM10009675_10000</name>
</gene>
<comment type="subcellular location">
    <subcellularLocation>
        <location evidence="1">Cell membrane</location>
        <topology evidence="1">Multi-pass membrane protein</topology>
    </subcellularLocation>
</comment>
<keyword evidence="4" id="KW-1003">Cell membrane</keyword>
<feature type="transmembrane region" description="Helical" evidence="9">
    <location>
        <begin position="37"/>
        <end position="55"/>
    </location>
</feature>
<keyword evidence="3" id="KW-0813">Transport</keyword>
<evidence type="ECO:0000256" key="2">
    <source>
        <dbReference type="ARBA" id="ARBA00009773"/>
    </source>
</evidence>
<evidence type="ECO:0000256" key="3">
    <source>
        <dbReference type="ARBA" id="ARBA00022448"/>
    </source>
</evidence>
<dbReference type="PANTHER" id="PTHR21716:SF53">
    <property type="entry name" value="PERMEASE PERM-RELATED"/>
    <property type="match status" value="1"/>
</dbReference>
<evidence type="ECO:0000256" key="6">
    <source>
        <dbReference type="ARBA" id="ARBA00022989"/>
    </source>
</evidence>
<feature type="transmembrane region" description="Helical" evidence="9">
    <location>
        <begin position="298"/>
        <end position="314"/>
    </location>
</feature>
<accession>A0ABN1V6J9</accession>
<feature type="region of interest" description="Disordered" evidence="8">
    <location>
        <begin position="1"/>
        <end position="22"/>
    </location>
</feature>
<evidence type="ECO:0000313" key="11">
    <source>
        <dbReference type="Proteomes" id="UP001500467"/>
    </source>
</evidence>
<reference evidence="10 11" key="1">
    <citation type="journal article" date="2019" name="Int. J. Syst. Evol. Microbiol.">
        <title>The Global Catalogue of Microorganisms (GCM) 10K type strain sequencing project: providing services to taxonomists for standard genome sequencing and annotation.</title>
        <authorList>
            <consortium name="The Broad Institute Genomics Platform"/>
            <consortium name="The Broad Institute Genome Sequencing Center for Infectious Disease"/>
            <person name="Wu L."/>
            <person name="Ma J."/>
        </authorList>
    </citation>
    <scope>NUCLEOTIDE SEQUENCE [LARGE SCALE GENOMIC DNA]</scope>
    <source>
        <strain evidence="10 11">JCM 13022</strain>
    </source>
</reference>
<feature type="transmembrane region" description="Helical" evidence="9">
    <location>
        <begin position="236"/>
        <end position="258"/>
    </location>
</feature>
<keyword evidence="5 9" id="KW-0812">Transmembrane</keyword>
<evidence type="ECO:0000256" key="8">
    <source>
        <dbReference type="SAM" id="MobiDB-lite"/>
    </source>
</evidence>
<comment type="similarity">
    <text evidence="2">Belongs to the autoinducer-2 exporter (AI-2E) (TC 2.A.86) family.</text>
</comment>
<dbReference type="PANTHER" id="PTHR21716">
    <property type="entry name" value="TRANSMEMBRANE PROTEIN"/>
    <property type="match status" value="1"/>
</dbReference>
<evidence type="ECO:0000256" key="7">
    <source>
        <dbReference type="ARBA" id="ARBA00023136"/>
    </source>
</evidence>
<keyword evidence="11" id="KW-1185">Reference proteome</keyword>
<name>A0ABN1V6J9_9PSEU</name>
<dbReference type="Proteomes" id="UP001500467">
    <property type="component" value="Unassembled WGS sequence"/>
</dbReference>
<feature type="transmembrane region" description="Helical" evidence="9">
    <location>
        <begin position="334"/>
        <end position="361"/>
    </location>
</feature>
<comment type="caution">
    <text evidence="10">The sequence shown here is derived from an EMBL/GenBank/DDBJ whole genome shotgun (WGS) entry which is preliminary data.</text>
</comment>